<gene>
    <name evidence="2" type="ORF">IFO69_10655</name>
</gene>
<reference evidence="2 3" key="1">
    <citation type="submission" date="2020-09" db="EMBL/GenBank/DDBJ databases">
        <title>Echinicola sp. CAU 1574 isolated from sand of Sido Beach.</title>
        <authorList>
            <person name="Kim W."/>
        </authorList>
    </citation>
    <scope>NUCLEOTIDE SEQUENCE [LARGE SCALE GENOMIC DNA]</scope>
    <source>
        <strain evidence="2 3">CAU 1574</strain>
    </source>
</reference>
<proteinExistence type="predicted"/>
<feature type="transmembrane region" description="Helical" evidence="1">
    <location>
        <begin position="12"/>
        <end position="32"/>
    </location>
</feature>
<sequence>MKNRKVNFGGTMNLSIISFITLIFILSCFYSCTPVQYGFDAREYSKFSTFDNLGLSKEDFIKQYGPPTNKGLFQETSATKVEKLYYTEKIKDFLVTTRFIFVNNSLEQMERVETINNFTEIRGQVEGTR</sequence>
<organism evidence="2 3">
    <name type="scientific">Echinicola arenosa</name>
    <dbReference type="NCBI Taxonomy" id="2774144"/>
    <lineage>
        <taxon>Bacteria</taxon>
        <taxon>Pseudomonadati</taxon>
        <taxon>Bacteroidota</taxon>
        <taxon>Cytophagia</taxon>
        <taxon>Cytophagales</taxon>
        <taxon>Cyclobacteriaceae</taxon>
        <taxon>Echinicola</taxon>
    </lineage>
</organism>
<comment type="caution">
    <text evidence="2">The sequence shown here is derived from an EMBL/GenBank/DDBJ whole genome shotgun (WGS) entry which is preliminary data.</text>
</comment>
<name>A0ABR9AKG7_9BACT</name>
<evidence type="ECO:0008006" key="4">
    <source>
        <dbReference type="Google" id="ProtNLM"/>
    </source>
</evidence>
<evidence type="ECO:0000313" key="2">
    <source>
        <dbReference type="EMBL" id="MBD8489205.1"/>
    </source>
</evidence>
<accession>A0ABR9AKG7</accession>
<dbReference type="EMBL" id="JACYTQ010000003">
    <property type="protein sequence ID" value="MBD8489205.1"/>
    <property type="molecule type" value="Genomic_DNA"/>
</dbReference>
<dbReference type="PROSITE" id="PS51257">
    <property type="entry name" value="PROKAR_LIPOPROTEIN"/>
    <property type="match status" value="1"/>
</dbReference>
<keyword evidence="1" id="KW-1133">Transmembrane helix</keyword>
<keyword evidence="1" id="KW-0472">Membrane</keyword>
<protein>
    <recommendedName>
        <fullName evidence="4">Lipoprotein</fullName>
    </recommendedName>
</protein>
<evidence type="ECO:0000256" key="1">
    <source>
        <dbReference type="SAM" id="Phobius"/>
    </source>
</evidence>
<dbReference type="RefSeq" id="WP_192010091.1">
    <property type="nucleotide sequence ID" value="NZ_JACYTQ010000003.1"/>
</dbReference>
<keyword evidence="3" id="KW-1185">Reference proteome</keyword>
<keyword evidence="1" id="KW-0812">Transmembrane</keyword>
<dbReference type="Proteomes" id="UP000647133">
    <property type="component" value="Unassembled WGS sequence"/>
</dbReference>
<evidence type="ECO:0000313" key="3">
    <source>
        <dbReference type="Proteomes" id="UP000647133"/>
    </source>
</evidence>